<evidence type="ECO:0000256" key="3">
    <source>
        <dbReference type="ARBA" id="ARBA00022801"/>
    </source>
</evidence>
<keyword evidence="2" id="KW-0479">Metal-binding</keyword>
<dbReference type="GO" id="GO:0008033">
    <property type="term" value="P:tRNA processing"/>
    <property type="evidence" value="ECO:0007669"/>
    <property type="project" value="UniProtKB-KW"/>
</dbReference>
<evidence type="ECO:0000313" key="13">
    <source>
        <dbReference type="EMBL" id="KAJ8972475.1"/>
    </source>
</evidence>
<evidence type="ECO:0000256" key="11">
    <source>
        <dbReference type="ARBA" id="ARBA00047635"/>
    </source>
</evidence>
<dbReference type="Pfam" id="PF02137">
    <property type="entry name" value="A_deamin"/>
    <property type="match status" value="1"/>
</dbReference>
<dbReference type="EC" id="3.5.4.34" evidence="8"/>
<evidence type="ECO:0000256" key="5">
    <source>
        <dbReference type="ARBA" id="ARBA00037026"/>
    </source>
</evidence>
<dbReference type="InterPro" id="IPR002466">
    <property type="entry name" value="A_deamin"/>
</dbReference>
<comment type="cofactor">
    <cofactor evidence="5">
        <name>1D-myo-inositol hexakisphosphate</name>
        <dbReference type="ChEBI" id="CHEBI:58130"/>
    </cofactor>
</comment>
<sequence length="188" mass="21691">MSKWCHLGVQGALLSILLEKPIYFSSFTIAAKTPFCKEALERALYDRLGNVKLNHPYNQNRMIIGQSTSCEFEFSKNSGRHPCASSISWCKIKDKCMEVAVEGKRQGVTKKNINTSSGRLNICKLRLFSYFKEICDLHNLEVIKNCDIKTICYKDAKLLATDYKDNWNILRKSFKIWTNKDAQLLDFF</sequence>
<evidence type="ECO:0000259" key="12">
    <source>
        <dbReference type="PROSITE" id="PS50141"/>
    </source>
</evidence>
<evidence type="ECO:0000256" key="1">
    <source>
        <dbReference type="ARBA" id="ARBA00022694"/>
    </source>
</evidence>
<proteinExistence type="inferred from homology"/>
<comment type="similarity">
    <text evidence="7">Belongs to the ADAT1 family.</text>
</comment>
<evidence type="ECO:0000256" key="7">
    <source>
        <dbReference type="ARBA" id="ARBA00038326"/>
    </source>
</evidence>
<evidence type="ECO:0000313" key="14">
    <source>
        <dbReference type="Proteomes" id="UP001162156"/>
    </source>
</evidence>
<organism evidence="13 14">
    <name type="scientific">Rhamnusium bicolor</name>
    <dbReference type="NCBI Taxonomy" id="1586634"/>
    <lineage>
        <taxon>Eukaryota</taxon>
        <taxon>Metazoa</taxon>
        <taxon>Ecdysozoa</taxon>
        <taxon>Arthropoda</taxon>
        <taxon>Hexapoda</taxon>
        <taxon>Insecta</taxon>
        <taxon>Pterygota</taxon>
        <taxon>Neoptera</taxon>
        <taxon>Endopterygota</taxon>
        <taxon>Coleoptera</taxon>
        <taxon>Polyphaga</taxon>
        <taxon>Cucujiformia</taxon>
        <taxon>Chrysomeloidea</taxon>
        <taxon>Cerambycidae</taxon>
        <taxon>Lepturinae</taxon>
        <taxon>Rhagiini</taxon>
        <taxon>Rhamnusium</taxon>
    </lineage>
</organism>
<dbReference type="PANTHER" id="PTHR46516:SF1">
    <property type="entry name" value="TRNA-SPECIFIC ADENOSINE DEAMINASE 1"/>
    <property type="match status" value="1"/>
</dbReference>
<accession>A0AAV8ZVG3</accession>
<dbReference type="GO" id="GO:0046872">
    <property type="term" value="F:metal ion binding"/>
    <property type="evidence" value="ECO:0007669"/>
    <property type="project" value="UniProtKB-KW"/>
</dbReference>
<gene>
    <name evidence="13" type="ORF">NQ314_000168</name>
</gene>
<comment type="function">
    <text evidence="6">Specifically deaminates adenosine-37 to inosine in tRNA-Ala.</text>
</comment>
<reference evidence="13" key="1">
    <citation type="journal article" date="2023" name="Insect Mol. Biol.">
        <title>Genome sequencing provides insights into the evolution of gene families encoding plant cell wall-degrading enzymes in longhorned beetles.</title>
        <authorList>
            <person name="Shin N.R."/>
            <person name="Okamura Y."/>
            <person name="Kirsch R."/>
            <person name="Pauchet Y."/>
        </authorList>
    </citation>
    <scope>NUCLEOTIDE SEQUENCE</scope>
    <source>
        <strain evidence="13">RBIC_L_NR</strain>
    </source>
</reference>
<evidence type="ECO:0000256" key="2">
    <source>
        <dbReference type="ARBA" id="ARBA00022723"/>
    </source>
</evidence>
<dbReference type="AlphaFoldDB" id="A0AAV8ZVG3"/>
<protein>
    <recommendedName>
        <fullName evidence="9">tRNA-specific adenosine deaminase 1</fullName>
        <ecNumber evidence="8">3.5.4.34</ecNumber>
    </recommendedName>
    <alternativeName>
        <fullName evidence="10">tRNA-specific adenosine-37 deaminase</fullName>
    </alternativeName>
</protein>
<dbReference type="GO" id="GO:0003723">
    <property type="term" value="F:RNA binding"/>
    <property type="evidence" value="ECO:0007669"/>
    <property type="project" value="InterPro"/>
</dbReference>
<evidence type="ECO:0000256" key="6">
    <source>
        <dbReference type="ARBA" id="ARBA00037784"/>
    </source>
</evidence>
<keyword evidence="1" id="KW-0819">tRNA processing</keyword>
<evidence type="ECO:0000256" key="9">
    <source>
        <dbReference type="ARBA" id="ARBA00040502"/>
    </source>
</evidence>
<dbReference type="PROSITE" id="PS50141">
    <property type="entry name" value="A_DEAMIN_EDITASE"/>
    <property type="match status" value="1"/>
</dbReference>
<keyword evidence="3" id="KW-0378">Hydrolase</keyword>
<keyword evidence="4" id="KW-0862">Zinc</keyword>
<evidence type="ECO:0000256" key="8">
    <source>
        <dbReference type="ARBA" id="ARBA00038940"/>
    </source>
</evidence>
<evidence type="ECO:0000256" key="10">
    <source>
        <dbReference type="ARBA" id="ARBA00041760"/>
    </source>
</evidence>
<dbReference type="PANTHER" id="PTHR46516">
    <property type="entry name" value="TRNA-SPECIFIC ADENOSINE DEAMINASE 1"/>
    <property type="match status" value="1"/>
</dbReference>
<dbReference type="Proteomes" id="UP001162156">
    <property type="component" value="Unassembled WGS sequence"/>
</dbReference>
<evidence type="ECO:0000256" key="4">
    <source>
        <dbReference type="ARBA" id="ARBA00022833"/>
    </source>
</evidence>
<comment type="catalytic activity">
    <reaction evidence="11">
        <text>adenosine(37) in tRNA(Ala) + H2O + H(+) = inosine(37) in tRNA(Ala) + NH4(+)</text>
        <dbReference type="Rhea" id="RHEA:50968"/>
        <dbReference type="Rhea" id="RHEA-COMP:12855"/>
        <dbReference type="Rhea" id="RHEA-COMP:12856"/>
        <dbReference type="ChEBI" id="CHEBI:15377"/>
        <dbReference type="ChEBI" id="CHEBI:15378"/>
        <dbReference type="ChEBI" id="CHEBI:28938"/>
        <dbReference type="ChEBI" id="CHEBI:74411"/>
        <dbReference type="ChEBI" id="CHEBI:82852"/>
        <dbReference type="EC" id="3.5.4.34"/>
    </reaction>
</comment>
<dbReference type="GO" id="GO:0043829">
    <property type="term" value="F:tRNA-specific adenosine-37 deaminase activity"/>
    <property type="evidence" value="ECO:0007669"/>
    <property type="project" value="UniProtKB-EC"/>
</dbReference>
<feature type="domain" description="A to I editase" evidence="12">
    <location>
        <begin position="1"/>
        <end position="175"/>
    </location>
</feature>
<keyword evidence="14" id="KW-1185">Reference proteome</keyword>
<comment type="caution">
    <text evidence="13">The sequence shown here is derived from an EMBL/GenBank/DDBJ whole genome shotgun (WGS) entry which is preliminary data.</text>
</comment>
<dbReference type="EMBL" id="JANEYF010000058">
    <property type="protein sequence ID" value="KAJ8972475.1"/>
    <property type="molecule type" value="Genomic_DNA"/>
</dbReference>
<name>A0AAV8ZVG3_9CUCU</name>